<evidence type="ECO:0000256" key="4">
    <source>
        <dbReference type="ARBA" id="ARBA00022982"/>
    </source>
</evidence>
<evidence type="ECO:0000256" key="2">
    <source>
        <dbReference type="ARBA" id="ARBA00022617"/>
    </source>
</evidence>
<dbReference type="Proteomes" id="UP001499988">
    <property type="component" value="Unassembled WGS sequence"/>
</dbReference>
<dbReference type="EMBL" id="BAABJZ010000084">
    <property type="protein sequence ID" value="GAA4891101.1"/>
    <property type="molecule type" value="Genomic_DNA"/>
</dbReference>
<evidence type="ECO:0000256" key="6">
    <source>
        <dbReference type="PROSITE-ProRule" id="PRU00433"/>
    </source>
</evidence>
<evidence type="ECO:0000256" key="7">
    <source>
        <dbReference type="SAM" id="SignalP"/>
    </source>
</evidence>
<dbReference type="PANTHER" id="PTHR40942">
    <property type="match status" value="1"/>
</dbReference>
<dbReference type="Gene3D" id="1.10.760.10">
    <property type="entry name" value="Cytochrome c-like domain"/>
    <property type="match status" value="1"/>
</dbReference>
<dbReference type="Pfam" id="PF13442">
    <property type="entry name" value="Cytochrome_CBB3"/>
    <property type="match status" value="1"/>
</dbReference>
<accession>A0ABP9F0H1</accession>
<feature type="chain" id="PRO_5046768057" evidence="7">
    <location>
        <begin position="22"/>
        <end position="97"/>
    </location>
</feature>
<dbReference type="PRINTS" id="PR00607">
    <property type="entry name" value="CYTCHROMECIE"/>
</dbReference>
<keyword evidence="4" id="KW-0249">Electron transport</keyword>
<evidence type="ECO:0000313" key="9">
    <source>
        <dbReference type="EMBL" id="GAA4891101.1"/>
    </source>
</evidence>
<keyword evidence="3 6" id="KW-0479">Metal-binding</keyword>
<keyword evidence="7" id="KW-0732">Signal</keyword>
<name>A0ABP9F0H1_9GAMM</name>
<evidence type="ECO:0000259" key="8">
    <source>
        <dbReference type="PROSITE" id="PS51007"/>
    </source>
</evidence>
<feature type="domain" description="Cytochrome c" evidence="8">
    <location>
        <begin position="19"/>
        <end position="97"/>
    </location>
</feature>
<proteinExistence type="predicted"/>
<evidence type="ECO:0000256" key="5">
    <source>
        <dbReference type="ARBA" id="ARBA00023004"/>
    </source>
</evidence>
<keyword evidence="10" id="KW-1185">Reference proteome</keyword>
<organism evidence="9 10">
    <name type="scientific">Ferrimonas pelagia</name>
    <dbReference type="NCBI Taxonomy" id="1177826"/>
    <lineage>
        <taxon>Bacteria</taxon>
        <taxon>Pseudomonadati</taxon>
        <taxon>Pseudomonadota</taxon>
        <taxon>Gammaproteobacteria</taxon>
        <taxon>Alteromonadales</taxon>
        <taxon>Ferrimonadaceae</taxon>
        <taxon>Ferrimonas</taxon>
    </lineage>
</organism>
<keyword evidence="5 6" id="KW-0408">Iron</keyword>
<comment type="caution">
    <text evidence="9">The sequence shown here is derived from an EMBL/GenBank/DDBJ whole genome shotgun (WGS) entry which is preliminary data.</text>
</comment>
<feature type="signal peptide" evidence="7">
    <location>
        <begin position="1"/>
        <end position="21"/>
    </location>
</feature>
<keyword evidence="2 6" id="KW-0349">Heme</keyword>
<evidence type="ECO:0000313" key="10">
    <source>
        <dbReference type="Proteomes" id="UP001499988"/>
    </source>
</evidence>
<dbReference type="InterPro" id="IPR009056">
    <property type="entry name" value="Cyt_c-like_dom"/>
</dbReference>
<sequence>MKKLVTFAAVASLTIASNVMAQEGEAVYQKACKTCHDMGIAGAPKLKDAEAWAPRMGKGLDALVASVKTGLNAMPPGGMCMDCTDEDLKKAIEYMAK</sequence>
<dbReference type="InterPro" id="IPR036909">
    <property type="entry name" value="Cyt_c-like_dom_sf"/>
</dbReference>
<dbReference type="RefSeq" id="WP_345335785.1">
    <property type="nucleotide sequence ID" value="NZ_BAABJZ010000084.1"/>
</dbReference>
<dbReference type="PROSITE" id="PS51007">
    <property type="entry name" value="CYTC"/>
    <property type="match status" value="1"/>
</dbReference>
<gene>
    <name evidence="9" type="primary">scyA</name>
    <name evidence="9" type="ORF">GCM10023333_25460</name>
</gene>
<dbReference type="SUPFAM" id="SSF46626">
    <property type="entry name" value="Cytochrome c"/>
    <property type="match status" value="1"/>
</dbReference>
<dbReference type="PANTHER" id="PTHR40942:SF2">
    <property type="entry name" value="CYTOCHROME-RELATED"/>
    <property type="match status" value="1"/>
</dbReference>
<protein>
    <submittedName>
        <fullName evidence="9">Monoheme cytochrome c5 ScyA</fullName>
    </submittedName>
</protein>
<reference evidence="10" key="1">
    <citation type="journal article" date="2019" name="Int. J. Syst. Evol. Microbiol.">
        <title>The Global Catalogue of Microorganisms (GCM) 10K type strain sequencing project: providing services to taxonomists for standard genome sequencing and annotation.</title>
        <authorList>
            <consortium name="The Broad Institute Genomics Platform"/>
            <consortium name="The Broad Institute Genome Sequencing Center for Infectious Disease"/>
            <person name="Wu L."/>
            <person name="Ma J."/>
        </authorList>
    </citation>
    <scope>NUCLEOTIDE SEQUENCE [LARGE SCALE GENOMIC DNA]</scope>
    <source>
        <strain evidence="10">JCM 18401</strain>
    </source>
</reference>
<evidence type="ECO:0000256" key="3">
    <source>
        <dbReference type="ARBA" id="ARBA00022723"/>
    </source>
</evidence>
<keyword evidence="1" id="KW-0813">Transport</keyword>
<evidence type="ECO:0000256" key="1">
    <source>
        <dbReference type="ARBA" id="ARBA00022448"/>
    </source>
</evidence>
<dbReference type="InterPro" id="IPR002323">
    <property type="entry name" value="Cyt_CIE"/>
</dbReference>